<dbReference type="Gene3D" id="3.90.1590.10">
    <property type="entry name" value="glutathione-dependent formaldehyde- activating enzyme (gfa)"/>
    <property type="match status" value="1"/>
</dbReference>
<evidence type="ECO:0000259" key="5">
    <source>
        <dbReference type="PROSITE" id="PS51891"/>
    </source>
</evidence>
<comment type="similarity">
    <text evidence="1">Belongs to the Gfa family.</text>
</comment>
<dbReference type="GO" id="GO:0046872">
    <property type="term" value="F:metal ion binding"/>
    <property type="evidence" value="ECO:0007669"/>
    <property type="project" value="UniProtKB-KW"/>
</dbReference>
<feature type="domain" description="CENP-V/GFA" evidence="5">
    <location>
        <begin position="10"/>
        <end position="128"/>
    </location>
</feature>
<comment type="caution">
    <text evidence="6">The sequence shown here is derived from an EMBL/GenBank/DDBJ whole genome shotgun (WGS) entry which is preliminary data.</text>
</comment>
<keyword evidence="7" id="KW-1185">Reference proteome</keyword>
<dbReference type="Proteomes" id="UP000813461">
    <property type="component" value="Unassembled WGS sequence"/>
</dbReference>
<evidence type="ECO:0000256" key="3">
    <source>
        <dbReference type="ARBA" id="ARBA00022833"/>
    </source>
</evidence>
<keyword evidence="4" id="KW-0456">Lyase</keyword>
<dbReference type="OrthoDB" id="6329284at2759"/>
<evidence type="ECO:0000313" key="6">
    <source>
        <dbReference type="EMBL" id="KAH7089156.1"/>
    </source>
</evidence>
<organism evidence="6 7">
    <name type="scientific">Paraphoma chrysanthemicola</name>
    <dbReference type="NCBI Taxonomy" id="798071"/>
    <lineage>
        <taxon>Eukaryota</taxon>
        <taxon>Fungi</taxon>
        <taxon>Dikarya</taxon>
        <taxon>Ascomycota</taxon>
        <taxon>Pezizomycotina</taxon>
        <taxon>Dothideomycetes</taxon>
        <taxon>Pleosporomycetidae</taxon>
        <taxon>Pleosporales</taxon>
        <taxon>Pleosporineae</taxon>
        <taxon>Phaeosphaeriaceae</taxon>
        <taxon>Paraphoma</taxon>
    </lineage>
</organism>
<dbReference type="PANTHER" id="PTHR33337:SF40">
    <property type="entry name" value="CENP-V_GFA DOMAIN-CONTAINING PROTEIN-RELATED"/>
    <property type="match status" value="1"/>
</dbReference>
<evidence type="ECO:0000313" key="7">
    <source>
        <dbReference type="Proteomes" id="UP000813461"/>
    </source>
</evidence>
<dbReference type="PROSITE" id="PS51891">
    <property type="entry name" value="CENP_V_GFA"/>
    <property type="match status" value="1"/>
</dbReference>
<name>A0A8K0RBJ9_9PLEO</name>
<protein>
    <submittedName>
        <fullName evidence="6">Mss4-like protein</fullName>
    </submittedName>
</protein>
<evidence type="ECO:0000256" key="4">
    <source>
        <dbReference type="ARBA" id="ARBA00023239"/>
    </source>
</evidence>
<dbReference type="InterPro" id="IPR006913">
    <property type="entry name" value="CENP-V/GFA"/>
</dbReference>
<sequence>MTDTIRPESITGGCLCGAIRFTIVFPNETDWPPLTNGICQCTMCRKHSGSLHPQNCGFATSQVSPPIQSNPSYQTYASSPTTERGFCNNCGSALAFHDMKEPNVVEINLGALDEEVLVGKRDETNAWEDEHGTHVARIGGWGRILGTPRYHIYCENEIPGVTDTFAGDKWLKDKKDGSSFRGKAQELKKSGS</sequence>
<dbReference type="PANTHER" id="PTHR33337">
    <property type="entry name" value="GFA DOMAIN-CONTAINING PROTEIN"/>
    <property type="match status" value="1"/>
</dbReference>
<evidence type="ECO:0000256" key="1">
    <source>
        <dbReference type="ARBA" id="ARBA00005495"/>
    </source>
</evidence>
<dbReference type="InterPro" id="IPR011057">
    <property type="entry name" value="Mss4-like_sf"/>
</dbReference>
<accession>A0A8K0RBJ9</accession>
<gene>
    <name evidence="6" type="ORF">FB567DRAFT_591265</name>
</gene>
<dbReference type="Pfam" id="PF04828">
    <property type="entry name" value="GFA"/>
    <property type="match status" value="1"/>
</dbReference>
<evidence type="ECO:0000256" key="2">
    <source>
        <dbReference type="ARBA" id="ARBA00022723"/>
    </source>
</evidence>
<dbReference type="AlphaFoldDB" id="A0A8K0RBJ9"/>
<proteinExistence type="inferred from homology"/>
<dbReference type="EMBL" id="JAGMVJ010000007">
    <property type="protein sequence ID" value="KAH7089156.1"/>
    <property type="molecule type" value="Genomic_DNA"/>
</dbReference>
<dbReference type="GO" id="GO:0016846">
    <property type="term" value="F:carbon-sulfur lyase activity"/>
    <property type="evidence" value="ECO:0007669"/>
    <property type="project" value="InterPro"/>
</dbReference>
<dbReference type="SUPFAM" id="SSF51316">
    <property type="entry name" value="Mss4-like"/>
    <property type="match status" value="1"/>
</dbReference>
<keyword evidence="3" id="KW-0862">Zinc</keyword>
<reference evidence="6" key="1">
    <citation type="journal article" date="2021" name="Nat. Commun.">
        <title>Genetic determinants of endophytism in the Arabidopsis root mycobiome.</title>
        <authorList>
            <person name="Mesny F."/>
            <person name="Miyauchi S."/>
            <person name="Thiergart T."/>
            <person name="Pickel B."/>
            <person name="Atanasova L."/>
            <person name="Karlsson M."/>
            <person name="Huettel B."/>
            <person name="Barry K.W."/>
            <person name="Haridas S."/>
            <person name="Chen C."/>
            <person name="Bauer D."/>
            <person name="Andreopoulos W."/>
            <person name="Pangilinan J."/>
            <person name="LaButti K."/>
            <person name="Riley R."/>
            <person name="Lipzen A."/>
            <person name="Clum A."/>
            <person name="Drula E."/>
            <person name="Henrissat B."/>
            <person name="Kohler A."/>
            <person name="Grigoriev I.V."/>
            <person name="Martin F.M."/>
            <person name="Hacquard S."/>
        </authorList>
    </citation>
    <scope>NUCLEOTIDE SEQUENCE</scope>
    <source>
        <strain evidence="6">MPI-SDFR-AT-0120</strain>
    </source>
</reference>
<keyword evidence="2" id="KW-0479">Metal-binding</keyword>